<sequence length="262" mass="29711">MSATRFVLNSLNIEAQCAWSHSACSRERERERGSCQRMVRTAVVQRAKTGFLGQYKIIYKANGEHGPFVQIITVEDNPLNQYDIFETEFGYVEPVLEGSSNLMETFHIEKISRHLPPRTVGHPWRLAYNTSLHGFSLKTLYRKVAKVDSPVLLILKDTHSQVFGALTSHPPKSSDLFFGTGETFLFTFNPDFKIFPWTGENSFFIKGGLDSLAIGGGSGRFGLWLDEDLNRGRSNSCPTFNNSILSKVEDFNVRDLEVWTFR</sequence>
<dbReference type="PANTHER" id="PTHR23354:SF120">
    <property type="entry name" value="OXIDATION RESISTANCE PROTEIN 1-LIKE ISOFORM X1"/>
    <property type="match status" value="1"/>
</dbReference>
<evidence type="ECO:0000259" key="1">
    <source>
        <dbReference type="PROSITE" id="PS51886"/>
    </source>
</evidence>
<dbReference type="PROSITE" id="PS51886">
    <property type="entry name" value="TLDC"/>
    <property type="match status" value="1"/>
</dbReference>
<name>A0A4W3JBD9_CALMI</name>
<dbReference type="GO" id="GO:0005634">
    <property type="term" value="C:nucleus"/>
    <property type="evidence" value="ECO:0007669"/>
    <property type="project" value="TreeGrafter"/>
</dbReference>
<reference evidence="2" key="5">
    <citation type="submission" date="2025-09" db="UniProtKB">
        <authorList>
            <consortium name="Ensembl"/>
        </authorList>
    </citation>
    <scope>IDENTIFICATION</scope>
</reference>
<dbReference type="SMART" id="SM00584">
    <property type="entry name" value="TLDc"/>
    <property type="match status" value="1"/>
</dbReference>
<reference evidence="3" key="2">
    <citation type="journal article" date="2007" name="PLoS Biol.">
        <title>Survey sequencing and comparative analysis of the elephant shark (Callorhinchus milii) genome.</title>
        <authorList>
            <person name="Venkatesh B."/>
            <person name="Kirkness E.F."/>
            <person name="Loh Y.H."/>
            <person name="Halpern A.L."/>
            <person name="Lee A.P."/>
            <person name="Johnson J."/>
            <person name="Dandona N."/>
            <person name="Viswanathan L.D."/>
            <person name="Tay A."/>
            <person name="Venter J.C."/>
            <person name="Strausberg R.L."/>
            <person name="Brenner S."/>
        </authorList>
    </citation>
    <scope>NUCLEOTIDE SEQUENCE [LARGE SCALE GENOMIC DNA]</scope>
</reference>
<dbReference type="PANTHER" id="PTHR23354">
    <property type="entry name" value="NUCLEOLAR PROTEIN 7/ESTROGEN RECEPTOR COACTIVATOR-RELATED"/>
    <property type="match status" value="1"/>
</dbReference>
<feature type="domain" description="TLDc" evidence="1">
    <location>
        <begin position="101"/>
        <end position="262"/>
    </location>
</feature>
<organism evidence="2 3">
    <name type="scientific">Callorhinchus milii</name>
    <name type="common">Ghost shark</name>
    <dbReference type="NCBI Taxonomy" id="7868"/>
    <lineage>
        <taxon>Eukaryota</taxon>
        <taxon>Metazoa</taxon>
        <taxon>Chordata</taxon>
        <taxon>Craniata</taxon>
        <taxon>Vertebrata</taxon>
        <taxon>Chondrichthyes</taxon>
        <taxon>Holocephali</taxon>
        <taxon>Chimaeriformes</taxon>
        <taxon>Callorhinchidae</taxon>
        <taxon>Callorhinchus</taxon>
    </lineage>
</organism>
<reference evidence="2" key="4">
    <citation type="submission" date="2025-08" db="UniProtKB">
        <authorList>
            <consortium name="Ensembl"/>
        </authorList>
    </citation>
    <scope>IDENTIFICATION</scope>
</reference>
<dbReference type="GeneTree" id="ENSGT00940000155141"/>
<dbReference type="AlphaFoldDB" id="A0A4W3JBD9"/>
<proteinExistence type="predicted"/>
<evidence type="ECO:0000313" key="3">
    <source>
        <dbReference type="Proteomes" id="UP000314986"/>
    </source>
</evidence>
<accession>A0A4W3JBD9</accession>
<reference evidence="3" key="3">
    <citation type="journal article" date="2014" name="Nature">
        <title>Elephant shark genome provides unique insights into gnathostome evolution.</title>
        <authorList>
            <consortium name="International Elephant Shark Genome Sequencing Consortium"/>
            <person name="Venkatesh B."/>
            <person name="Lee A.P."/>
            <person name="Ravi V."/>
            <person name="Maurya A.K."/>
            <person name="Lian M.M."/>
            <person name="Swann J.B."/>
            <person name="Ohta Y."/>
            <person name="Flajnik M.F."/>
            <person name="Sutoh Y."/>
            <person name="Kasahara M."/>
            <person name="Hoon S."/>
            <person name="Gangu V."/>
            <person name="Roy S.W."/>
            <person name="Irimia M."/>
            <person name="Korzh V."/>
            <person name="Kondrychyn I."/>
            <person name="Lim Z.W."/>
            <person name="Tay B.H."/>
            <person name="Tohari S."/>
            <person name="Kong K.W."/>
            <person name="Ho S."/>
            <person name="Lorente-Galdos B."/>
            <person name="Quilez J."/>
            <person name="Marques-Bonet T."/>
            <person name="Raney B.J."/>
            <person name="Ingham P.W."/>
            <person name="Tay A."/>
            <person name="Hillier L.W."/>
            <person name="Minx P."/>
            <person name="Boehm T."/>
            <person name="Wilson R.K."/>
            <person name="Brenner S."/>
            <person name="Warren W.C."/>
        </authorList>
    </citation>
    <scope>NUCLEOTIDE SEQUENCE [LARGE SCALE GENOMIC DNA]</scope>
</reference>
<dbReference type="Pfam" id="PF07534">
    <property type="entry name" value="TLD"/>
    <property type="match status" value="1"/>
</dbReference>
<evidence type="ECO:0000313" key="2">
    <source>
        <dbReference type="Ensembl" id="ENSCMIP00000039552.1"/>
    </source>
</evidence>
<dbReference type="Ensembl" id="ENSCMIT00000040122.1">
    <property type="protein sequence ID" value="ENSCMIP00000039552.1"/>
    <property type="gene ID" value="ENSCMIG00000016581.1"/>
</dbReference>
<reference evidence="3" key="1">
    <citation type="journal article" date="2006" name="Science">
        <title>Ancient noncoding elements conserved in the human genome.</title>
        <authorList>
            <person name="Venkatesh B."/>
            <person name="Kirkness E.F."/>
            <person name="Loh Y.H."/>
            <person name="Halpern A.L."/>
            <person name="Lee A.P."/>
            <person name="Johnson J."/>
            <person name="Dandona N."/>
            <person name="Viswanathan L.D."/>
            <person name="Tay A."/>
            <person name="Venter J.C."/>
            <person name="Strausberg R.L."/>
            <person name="Brenner S."/>
        </authorList>
    </citation>
    <scope>NUCLEOTIDE SEQUENCE [LARGE SCALE GENOMIC DNA]</scope>
</reference>
<protein>
    <recommendedName>
        <fullName evidence="1">TLDc domain-containing protein</fullName>
    </recommendedName>
</protein>
<dbReference type="OMA" id="VEVWTIN"/>
<keyword evidence="3" id="KW-1185">Reference proteome</keyword>
<dbReference type="Proteomes" id="UP000314986">
    <property type="component" value="Unassembled WGS sequence"/>
</dbReference>
<dbReference type="GO" id="GO:0006357">
    <property type="term" value="P:regulation of transcription by RNA polymerase II"/>
    <property type="evidence" value="ECO:0007669"/>
    <property type="project" value="TreeGrafter"/>
</dbReference>
<dbReference type="GO" id="GO:0006979">
    <property type="term" value="P:response to oxidative stress"/>
    <property type="evidence" value="ECO:0007669"/>
    <property type="project" value="TreeGrafter"/>
</dbReference>
<dbReference type="InParanoid" id="A0A4W3JBD9"/>
<dbReference type="InterPro" id="IPR006571">
    <property type="entry name" value="TLDc_dom"/>
</dbReference>